<proteinExistence type="predicted"/>
<name>A0A918JPD6_9ALTE</name>
<evidence type="ECO:0000313" key="2">
    <source>
        <dbReference type="Proteomes" id="UP000631300"/>
    </source>
</evidence>
<gene>
    <name evidence="1" type="ORF">GCM10007391_31010</name>
</gene>
<evidence type="ECO:0008006" key="3">
    <source>
        <dbReference type="Google" id="ProtNLM"/>
    </source>
</evidence>
<accession>A0A918JPD6</accession>
<organism evidence="1 2">
    <name type="scientific">Alteromonas halophila</name>
    <dbReference type="NCBI Taxonomy" id="516698"/>
    <lineage>
        <taxon>Bacteria</taxon>
        <taxon>Pseudomonadati</taxon>
        <taxon>Pseudomonadota</taxon>
        <taxon>Gammaproteobacteria</taxon>
        <taxon>Alteromonadales</taxon>
        <taxon>Alteromonadaceae</taxon>
        <taxon>Alteromonas/Salinimonas group</taxon>
        <taxon>Alteromonas</taxon>
    </lineage>
</organism>
<evidence type="ECO:0000313" key="1">
    <source>
        <dbReference type="EMBL" id="GGW94492.1"/>
    </source>
</evidence>
<keyword evidence="2" id="KW-1185">Reference proteome</keyword>
<dbReference type="Proteomes" id="UP000631300">
    <property type="component" value="Unassembled WGS sequence"/>
</dbReference>
<sequence>MDETGKSIFYAITHGKGKQAIFFPAWRSIRALLPSNHKGDKARVYTPVCPVSLSISETTELISEKVNPGSSASQEPKSQKLIGTKKKTNLVRANEKNQVTEFRSIGPRFGIMGIALQERSAHKVEPEMSNSFYLTDKFNELLIEYNSKLKEMNFRVRDIEYEQATYDFFNLAPFPIGKMDTNDLGNGWRLSESIVIDQIIYAFEASKVYDTSSLDAVKNAIINKFGSPNFETDSKLVYAEEMSQSQIDYNSMKLPVEAEISAPTRKNSQLADKLEYFIEFRMHVKNGSNSSEKVELIVDARAPRAALEAIQLLDKRFDDYITSVFEEGYEKLRNEANTEISL</sequence>
<protein>
    <recommendedName>
        <fullName evidence="3">TIGR04255 family protein</fullName>
    </recommendedName>
</protein>
<dbReference type="AlphaFoldDB" id="A0A918JPD6"/>
<comment type="caution">
    <text evidence="1">The sequence shown here is derived from an EMBL/GenBank/DDBJ whole genome shotgun (WGS) entry which is preliminary data.</text>
</comment>
<reference evidence="1" key="1">
    <citation type="journal article" date="2014" name="Int. J. Syst. Evol. Microbiol.">
        <title>Complete genome sequence of Corynebacterium casei LMG S-19264T (=DSM 44701T), isolated from a smear-ripened cheese.</title>
        <authorList>
            <consortium name="US DOE Joint Genome Institute (JGI-PGF)"/>
            <person name="Walter F."/>
            <person name="Albersmeier A."/>
            <person name="Kalinowski J."/>
            <person name="Ruckert C."/>
        </authorList>
    </citation>
    <scope>NUCLEOTIDE SEQUENCE</scope>
    <source>
        <strain evidence="1">KCTC 22164</strain>
    </source>
</reference>
<dbReference type="EMBL" id="BMXP01000010">
    <property type="protein sequence ID" value="GGW94492.1"/>
    <property type="molecule type" value="Genomic_DNA"/>
</dbReference>
<reference evidence="1" key="2">
    <citation type="submission" date="2020-09" db="EMBL/GenBank/DDBJ databases">
        <authorList>
            <person name="Sun Q."/>
            <person name="Kim S."/>
        </authorList>
    </citation>
    <scope>NUCLEOTIDE SEQUENCE</scope>
    <source>
        <strain evidence="1">KCTC 22164</strain>
    </source>
</reference>